<proteinExistence type="predicted"/>
<keyword evidence="1" id="KW-0547">Nucleotide-binding</keyword>
<gene>
    <name evidence="4" type="ordered locus">Acid_5989</name>
</gene>
<evidence type="ECO:0000256" key="1">
    <source>
        <dbReference type="ARBA" id="ARBA00022741"/>
    </source>
</evidence>
<dbReference type="GO" id="GO:0016887">
    <property type="term" value="F:ATP hydrolysis activity"/>
    <property type="evidence" value="ECO:0007669"/>
    <property type="project" value="InterPro"/>
</dbReference>
<dbReference type="PANTHER" id="PTHR43038">
    <property type="entry name" value="ATP-BINDING CASSETTE, SUB-FAMILY H, MEMBER 1"/>
    <property type="match status" value="1"/>
</dbReference>
<dbReference type="InParanoid" id="Q01TU0"/>
<dbReference type="PANTHER" id="PTHR43038:SF3">
    <property type="entry name" value="ABC TRANSPORTER G FAMILY MEMBER 20 ISOFORM X1"/>
    <property type="match status" value="1"/>
</dbReference>
<dbReference type="InterPro" id="IPR027417">
    <property type="entry name" value="P-loop_NTPase"/>
</dbReference>
<dbReference type="InterPro" id="IPR003439">
    <property type="entry name" value="ABC_transporter-like_ATP-bd"/>
</dbReference>
<dbReference type="SMART" id="SM00382">
    <property type="entry name" value="AAA"/>
    <property type="match status" value="1"/>
</dbReference>
<keyword evidence="2" id="KW-0067">ATP-binding</keyword>
<dbReference type="GO" id="GO:0005524">
    <property type="term" value="F:ATP binding"/>
    <property type="evidence" value="ECO:0007669"/>
    <property type="project" value="UniProtKB-KW"/>
</dbReference>
<evidence type="ECO:0000313" key="4">
    <source>
        <dbReference type="EMBL" id="ABJ86930.1"/>
    </source>
</evidence>
<name>Q01TU0_SOLUE</name>
<dbReference type="Gene3D" id="3.40.50.300">
    <property type="entry name" value="P-loop containing nucleotide triphosphate hydrolases"/>
    <property type="match status" value="1"/>
</dbReference>
<dbReference type="PROSITE" id="PS50893">
    <property type="entry name" value="ABC_TRANSPORTER_2"/>
    <property type="match status" value="1"/>
</dbReference>
<reference evidence="4" key="1">
    <citation type="submission" date="2006-10" db="EMBL/GenBank/DDBJ databases">
        <title>Complete sequence of Solibacter usitatus Ellin6076.</title>
        <authorList>
            <consortium name="US DOE Joint Genome Institute"/>
            <person name="Copeland A."/>
            <person name="Lucas S."/>
            <person name="Lapidus A."/>
            <person name="Barry K."/>
            <person name="Detter J.C."/>
            <person name="Glavina del Rio T."/>
            <person name="Hammon N."/>
            <person name="Israni S."/>
            <person name="Dalin E."/>
            <person name="Tice H."/>
            <person name="Pitluck S."/>
            <person name="Thompson L.S."/>
            <person name="Brettin T."/>
            <person name="Bruce D."/>
            <person name="Han C."/>
            <person name="Tapia R."/>
            <person name="Gilna P."/>
            <person name="Schmutz J."/>
            <person name="Larimer F."/>
            <person name="Land M."/>
            <person name="Hauser L."/>
            <person name="Kyrpides N."/>
            <person name="Mikhailova N."/>
            <person name="Janssen P.H."/>
            <person name="Kuske C.R."/>
            <person name="Richardson P."/>
        </authorList>
    </citation>
    <scope>NUCLEOTIDE SEQUENCE</scope>
    <source>
        <strain evidence="4">Ellin6076</strain>
    </source>
</reference>
<dbReference type="SUPFAM" id="SSF52540">
    <property type="entry name" value="P-loop containing nucleoside triphosphate hydrolases"/>
    <property type="match status" value="1"/>
</dbReference>
<dbReference type="HOGENOM" id="CLU_000604_1_2_0"/>
<protein>
    <submittedName>
        <fullName evidence="4">ABC transporter related</fullName>
    </submittedName>
</protein>
<feature type="domain" description="ABC transporter" evidence="3">
    <location>
        <begin position="8"/>
        <end position="237"/>
    </location>
</feature>
<dbReference type="AlphaFoldDB" id="Q01TU0"/>
<dbReference type="InterPro" id="IPR003593">
    <property type="entry name" value="AAA+_ATPase"/>
</dbReference>
<dbReference type="Pfam" id="PF00005">
    <property type="entry name" value="ABC_tran"/>
    <property type="match status" value="1"/>
</dbReference>
<dbReference type="EMBL" id="CP000473">
    <property type="protein sequence ID" value="ABJ86930.1"/>
    <property type="molecule type" value="Genomic_DNA"/>
</dbReference>
<accession>Q01TU0</accession>
<sequence length="250" mass="27982">MQPHEPIIETRDLTRRFGQLTAVDHLNLSVARGEIFGLVGPDGAGKTTTLRMLCGLMEPSEGSARVAGHDASRESQAVKDQIGYMAQRFGLYQDLTVEENMVFYADLFDITGPRRDELTAQLLRMTRMEPFRARQAGRLSGGMKQKLALMCTLLHRPQVLFLDEPTNGVDPVSRRDFWTILYQLLKDGITIFMTTAYLDEAERCNRIGLMNKGRLIRCSTPEVMKAETGSATLEGAFIKTIHEVEGVARS</sequence>
<dbReference type="OrthoDB" id="9804819at2"/>
<dbReference type="eggNOG" id="COG1131">
    <property type="taxonomic scope" value="Bacteria"/>
</dbReference>
<organism evidence="4">
    <name type="scientific">Solibacter usitatus (strain Ellin6076)</name>
    <dbReference type="NCBI Taxonomy" id="234267"/>
    <lineage>
        <taxon>Bacteria</taxon>
        <taxon>Pseudomonadati</taxon>
        <taxon>Acidobacteriota</taxon>
        <taxon>Terriglobia</taxon>
        <taxon>Bryobacterales</taxon>
        <taxon>Solibacteraceae</taxon>
        <taxon>Candidatus Solibacter</taxon>
    </lineage>
</organism>
<dbReference type="STRING" id="234267.Acid_5989"/>
<evidence type="ECO:0000259" key="3">
    <source>
        <dbReference type="PROSITE" id="PS50893"/>
    </source>
</evidence>
<evidence type="ECO:0000256" key="2">
    <source>
        <dbReference type="ARBA" id="ARBA00022840"/>
    </source>
</evidence>
<dbReference type="KEGG" id="sus:Acid_5989"/>
<dbReference type="CDD" id="cd03230">
    <property type="entry name" value="ABC_DR_subfamily_A"/>
    <property type="match status" value="1"/>
</dbReference>